<evidence type="ECO:0000256" key="4">
    <source>
        <dbReference type="ARBA" id="ARBA00022989"/>
    </source>
</evidence>
<evidence type="ECO:0000256" key="3">
    <source>
        <dbReference type="ARBA" id="ARBA00022692"/>
    </source>
</evidence>
<dbReference type="PRINTS" id="PR01035">
    <property type="entry name" value="TCRTETA"/>
</dbReference>
<dbReference type="EMBL" id="JAGEOK010000001">
    <property type="protein sequence ID" value="MBO2435930.1"/>
    <property type="molecule type" value="Genomic_DNA"/>
</dbReference>
<feature type="transmembrane region" description="Helical" evidence="6">
    <location>
        <begin position="101"/>
        <end position="123"/>
    </location>
</feature>
<dbReference type="PROSITE" id="PS50850">
    <property type="entry name" value="MFS"/>
    <property type="match status" value="1"/>
</dbReference>
<evidence type="ECO:0000256" key="5">
    <source>
        <dbReference type="ARBA" id="ARBA00023136"/>
    </source>
</evidence>
<comment type="subcellular location">
    <subcellularLocation>
        <location evidence="1">Cell membrane</location>
        <topology evidence="1">Multi-pass membrane protein</topology>
    </subcellularLocation>
</comment>
<keyword evidence="3 6" id="KW-0812">Transmembrane</keyword>
<evidence type="ECO:0000256" key="1">
    <source>
        <dbReference type="ARBA" id="ARBA00004651"/>
    </source>
</evidence>
<sequence length="461" mass="46031">MRVAHRPGWTTAVASAAGYLLVLDLVGVNVALPDLRRRLDAGLSGVQWAIDAYAVALAVLLLPAGALADRFGRRRTFLAGLAAFTAASLACALAPTAGALAALRAVQGCGAAVLYGTASPLLAAAYPAGRARNRALGVFAAASGAAIATGPLAGGVLTGLFGWRAIFLLNVPVGLAALAVALPAVRESRDPRPRPFDAVAAACLTTALGGPMWALIEGPRLGWDAPGVLLPLGAAAAGAAVLAVRRVPEPMIDLSLLRDRLYAANAAAAFAYHAAGAAALGYFSLYAQGEMSTSPARAGTWFLTYSLPALATPLLLARVSHRFPPAVLVALGPLLIAVSSLLLLAAYPARSWPALVPGFVVGGLGGIGNLVSSQVALAAAPPGRAGVAGGITSTAKQAGIAAGVAVLGVPYRLGGLGAMLVTAACIAVLGALPALLLALRPRTRGGEVGGERAERPGDLVA</sequence>
<comment type="similarity">
    <text evidence="2">Belongs to the major facilitator superfamily. TCR/Tet family.</text>
</comment>
<feature type="transmembrane region" description="Helical" evidence="6">
    <location>
        <begin position="76"/>
        <end position="95"/>
    </location>
</feature>
<protein>
    <submittedName>
        <fullName evidence="8">MFS transporter</fullName>
    </submittedName>
</protein>
<feature type="transmembrane region" description="Helical" evidence="6">
    <location>
        <begin position="266"/>
        <end position="287"/>
    </location>
</feature>
<dbReference type="InterPro" id="IPR036259">
    <property type="entry name" value="MFS_trans_sf"/>
</dbReference>
<dbReference type="InterPro" id="IPR011701">
    <property type="entry name" value="MFS"/>
</dbReference>
<dbReference type="PANTHER" id="PTHR42718:SF49">
    <property type="entry name" value="EXPORT PROTEIN"/>
    <property type="match status" value="1"/>
</dbReference>
<dbReference type="InterPro" id="IPR001958">
    <property type="entry name" value="Tet-R_TetA/multi-R_MdtG-like"/>
</dbReference>
<proteinExistence type="inferred from homology"/>
<evidence type="ECO:0000313" key="8">
    <source>
        <dbReference type="EMBL" id="MBO2435930.1"/>
    </source>
</evidence>
<reference evidence="8 9" key="1">
    <citation type="submission" date="2021-03" db="EMBL/GenBank/DDBJ databases">
        <authorList>
            <person name="Kanchanasin P."/>
            <person name="Saeng-In P."/>
            <person name="Phongsopitanun W."/>
            <person name="Yuki M."/>
            <person name="Kudo T."/>
            <person name="Ohkuma M."/>
            <person name="Tanasupawat S."/>
        </authorList>
    </citation>
    <scope>NUCLEOTIDE SEQUENCE [LARGE SCALE GENOMIC DNA]</scope>
    <source>
        <strain evidence="8 9">L46</strain>
    </source>
</reference>
<feature type="transmembrane region" description="Helical" evidence="6">
    <location>
        <begin position="416"/>
        <end position="439"/>
    </location>
</feature>
<evidence type="ECO:0000256" key="6">
    <source>
        <dbReference type="SAM" id="Phobius"/>
    </source>
</evidence>
<dbReference type="Gene3D" id="1.20.1720.10">
    <property type="entry name" value="Multidrug resistance protein D"/>
    <property type="match status" value="1"/>
</dbReference>
<dbReference type="RefSeq" id="WP_208264240.1">
    <property type="nucleotide sequence ID" value="NZ_BAAAGM010000009.1"/>
</dbReference>
<evidence type="ECO:0000259" key="7">
    <source>
        <dbReference type="PROSITE" id="PS50850"/>
    </source>
</evidence>
<keyword evidence="5 6" id="KW-0472">Membrane</keyword>
<feature type="transmembrane region" description="Helical" evidence="6">
    <location>
        <begin position="135"/>
        <end position="157"/>
    </location>
</feature>
<dbReference type="Gene3D" id="1.20.1250.20">
    <property type="entry name" value="MFS general substrate transporter like domains"/>
    <property type="match status" value="1"/>
</dbReference>
<dbReference type="CDD" id="cd17321">
    <property type="entry name" value="MFS_MMR_MDR_like"/>
    <property type="match status" value="1"/>
</dbReference>
<feature type="transmembrane region" description="Helical" evidence="6">
    <location>
        <begin position="326"/>
        <end position="347"/>
    </location>
</feature>
<feature type="transmembrane region" description="Helical" evidence="6">
    <location>
        <begin position="12"/>
        <end position="32"/>
    </location>
</feature>
<keyword evidence="4 6" id="KW-1133">Transmembrane helix</keyword>
<dbReference type="InterPro" id="IPR020846">
    <property type="entry name" value="MFS_dom"/>
</dbReference>
<feature type="transmembrane region" description="Helical" evidence="6">
    <location>
        <begin position="163"/>
        <end position="184"/>
    </location>
</feature>
<gene>
    <name evidence="8" type="ORF">J4557_00210</name>
</gene>
<dbReference type="PANTHER" id="PTHR42718">
    <property type="entry name" value="MAJOR FACILITATOR SUPERFAMILY MULTIDRUG TRANSPORTER MFSC"/>
    <property type="match status" value="1"/>
</dbReference>
<feature type="domain" description="Major facilitator superfamily (MFS) profile" evidence="7">
    <location>
        <begin position="10"/>
        <end position="442"/>
    </location>
</feature>
<dbReference type="Pfam" id="PF07690">
    <property type="entry name" value="MFS_1"/>
    <property type="match status" value="2"/>
</dbReference>
<keyword evidence="9" id="KW-1185">Reference proteome</keyword>
<accession>A0ABS3QPL9</accession>
<evidence type="ECO:0000256" key="2">
    <source>
        <dbReference type="ARBA" id="ARBA00007520"/>
    </source>
</evidence>
<feature type="transmembrane region" description="Helical" evidence="6">
    <location>
        <begin position="196"/>
        <end position="216"/>
    </location>
</feature>
<feature type="transmembrane region" description="Helical" evidence="6">
    <location>
        <begin position="52"/>
        <end position="69"/>
    </location>
</feature>
<dbReference type="SUPFAM" id="SSF103473">
    <property type="entry name" value="MFS general substrate transporter"/>
    <property type="match status" value="1"/>
</dbReference>
<evidence type="ECO:0000313" key="9">
    <source>
        <dbReference type="Proteomes" id="UP000666915"/>
    </source>
</evidence>
<organism evidence="8 9">
    <name type="scientific">Actinomadura nitritigenes</name>
    <dbReference type="NCBI Taxonomy" id="134602"/>
    <lineage>
        <taxon>Bacteria</taxon>
        <taxon>Bacillati</taxon>
        <taxon>Actinomycetota</taxon>
        <taxon>Actinomycetes</taxon>
        <taxon>Streptosporangiales</taxon>
        <taxon>Thermomonosporaceae</taxon>
        <taxon>Actinomadura</taxon>
    </lineage>
</organism>
<dbReference type="PROSITE" id="PS00216">
    <property type="entry name" value="SUGAR_TRANSPORT_1"/>
    <property type="match status" value="1"/>
</dbReference>
<comment type="caution">
    <text evidence="8">The sequence shown here is derived from an EMBL/GenBank/DDBJ whole genome shotgun (WGS) entry which is preliminary data.</text>
</comment>
<feature type="transmembrane region" description="Helical" evidence="6">
    <location>
        <begin position="299"/>
        <end position="319"/>
    </location>
</feature>
<feature type="transmembrane region" description="Helical" evidence="6">
    <location>
        <begin position="228"/>
        <end position="245"/>
    </location>
</feature>
<dbReference type="Proteomes" id="UP000666915">
    <property type="component" value="Unassembled WGS sequence"/>
</dbReference>
<name>A0ABS3QPL9_9ACTN</name>
<dbReference type="InterPro" id="IPR005829">
    <property type="entry name" value="Sugar_transporter_CS"/>
</dbReference>